<name>A0ABQ6ELN2_9VIBR</name>
<keyword evidence="1" id="KW-0812">Transmembrane</keyword>
<keyword evidence="1" id="KW-1133">Transmembrane helix</keyword>
<keyword evidence="4" id="KW-1185">Reference proteome</keyword>
<evidence type="ECO:0000259" key="2">
    <source>
        <dbReference type="Pfam" id="PF06812"/>
    </source>
</evidence>
<dbReference type="Pfam" id="PF06812">
    <property type="entry name" value="ImpA_N"/>
    <property type="match status" value="1"/>
</dbReference>
<dbReference type="InterPro" id="IPR010657">
    <property type="entry name" value="ImpA_N"/>
</dbReference>
<keyword evidence="1" id="KW-0472">Membrane</keyword>
<protein>
    <submittedName>
        <fullName evidence="3">Type VI secretion protein</fullName>
    </submittedName>
</protein>
<feature type="transmembrane region" description="Helical" evidence="1">
    <location>
        <begin position="200"/>
        <end position="219"/>
    </location>
</feature>
<dbReference type="PANTHER" id="PTHR37024:SF5">
    <property type="entry name" value="IMPA N-TERMINAL DOMAIN-CONTAINING PROTEIN"/>
    <property type="match status" value="1"/>
</dbReference>
<evidence type="ECO:0000313" key="3">
    <source>
        <dbReference type="EMBL" id="GLT13681.1"/>
    </source>
</evidence>
<gene>
    <name evidence="3" type="ORF">GCM10007931_06550</name>
</gene>
<dbReference type="PANTHER" id="PTHR37024">
    <property type="entry name" value="TYPE VI SECRETION SYSTEM DUF2094 AND IMPA-RELATED DOMAIN PROTEIN"/>
    <property type="match status" value="1"/>
</dbReference>
<dbReference type="RefSeq" id="WP_160117504.1">
    <property type="nucleotide sequence ID" value="NZ_BSPV01000003.1"/>
</dbReference>
<comment type="caution">
    <text evidence="3">The sequence shown here is derived from an EMBL/GenBank/DDBJ whole genome shotgun (WGS) entry which is preliminary data.</text>
</comment>
<evidence type="ECO:0000256" key="1">
    <source>
        <dbReference type="SAM" id="Phobius"/>
    </source>
</evidence>
<sequence length="397" mass="46033">MSSCIYIENRIFNLVSDSSTLRKSHIYDDVKSEINKQNSPFSGGTDWEVVKTKCTLVAEKSGIDLLLCCYYTVATTKLNGIVGLANGLELLLYSLILSSKDLKNANKRKELIDWVNSCTIKEIKLLKPNYEKLRDLYRCERYCEQIDQILTETQPEYVANMDGIAYIIFEHIDRLEIQYRSKEKIASVRPLSEQKVAVKWHHYVLFLLLVSFIVYQFLLPTSRLDPNHYIQSITLPEKPLDQEQREELNHYISNMENQSLTWLGETPNRQNENIKKLEFLLGDEEQVALLRQQWLVERKESIEAVNEMVDKFDSVRTQLSNVNLGIQKSNLNSLKSEMSTVTKVGKSLSPIYARIGYIERLLKSGDNERAAKEFAILQKRLDALYWKAFQLESLVLK</sequence>
<organism evidence="3 4">
    <name type="scientific">Vibrio algivorus</name>
    <dbReference type="NCBI Taxonomy" id="1667024"/>
    <lineage>
        <taxon>Bacteria</taxon>
        <taxon>Pseudomonadati</taxon>
        <taxon>Pseudomonadota</taxon>
        <taxon>Gammaproteobacteria</taxon>
        <taxon>Vibrionales</taxon>
        <taxon>Vibrionaceae</taxon>
        <taxon>Vibrio</taxon>
    </lineage>
</organism>
<dbReference type="EMBL" id="BSPV01000003">
    <property type="protein sequence ID" value="GLT13681.1"/>
    <property type="molecule type" value="Genomic_DNA"/>
</dbReference>
<evidence type="ECO:0000313" key="4">
    <source>
        <dbReference type="Proteomes" id="UP001157156"/>
    </source>
</evidence>
<reference evidence="4" key="1">
    <citation type="journal article" date="2019" name="Int. J. Syst. Evol. Microbiol.">
        <title>The Global Catalogue of Microorganisms (GCM) 10K type strain sequencing project: providing services to taxonomists for standard genome sequencing and annotation.</title>
        <authorList>
            <consortium name="The Broad Institute Genomics Platform"/>
            <consortium name="The Broad Institute Genome Sequencing Center for Infectious Disease"/>
            <person name="Wu L."/>
            <person name="Ma J."/>
        </authorList>
    </citation>
    <scope>NUCLEOTIDE SEQUENCE [LARGE SCALE GENOMIC DNA]</scope>
    <source>
        <strain evidence="4">NBRC 111146</strain>
    </source>
</reference>
<dbReference type="Proteomes" id="UP001157156">
    <property type="component" value="Unassembled WGS sequence"/>
</dbReference>
<accession>A0ABQ6ELN2</accession>
<feature type="domain" description="ImpA N-terminal" evidence="2">
    <location>
        <begin position="20"/>
        <end position="91"/>
    </location>
</feature>
<proteinExistence type="predicted"/>